<dbReference type="AlphaFoldDB" id="A0A9W6ZEQ8"/>
<proteinExistence type="predicted"/>
<dbReference type="EMBL" id="BLQM01000018">
    <property type="protein sequence ID" value="GMH50896.1"/>
    <property type="molecule type" value="Genomic_DNA"/>
</dbReference>
<evidence type="ECO:0000313" key="2">
    <source>
        <dbReference type="Proteomes" id="UP001162640"/>
    </source>
</evidence>
<evidence type="ECO:0000313" key="1">
    <source>
        <dbReference type="EMBL" id="GMH50896.1"/>
    </source>
</evidence>
<reference evidence="2" key="1">
    <citation type="journal article" date="2023" name="Commun. Biol.">
        <title>Genome analysis of Parmales, the sister group of diatoms, reveals the evolutionary specialization of diatoms from phago-mixotrophs to photoautotrophs.</title>
        <authorList>
            <person name="Ban H."/>
            <person name="Sato S."/>
            <person name="Yoshikawa S."/>
            <person name="Yamada K."/>
            <person name="Nakamura Y."/>
            <person name="Ichinomiya M."/>
            <person name="Sato N."/>
            <person name="Blanc-Mathieu R."/>
            <person name="Endo H."/>
            <person name="Kuwata A."/>
            <person name="Ogata H."/>
        </authorList>
    </citation>
    <scope>NUCLEOTIDE SEQUENCE [LARGE SCALE GENOMIC DNA]</scope>
</reference>
<comment type="caution">
    <text evidence="1">The sequence shown here is derived from an EMBL/GenBank/DDBJ whole genome shotgun (WGS) entry which is preliminary data.</text>
</comment>
<dbReference type="Proteomes" id="UP001162640">
    <property type="component" value="Unassembled WGS sequence"/>
</dbReference>
<accession>A0A9W6ZEQ8</accession>
<protein>
    <submittedName>
        <fullName evidence="1">Uncharacterized protein</fullName>
    </submittedName>
</protein>
<gene>
    <name evidence="1" type="ORF">TL16_g00893</name>
</gene>
<name>A0A9W6ZEQ8_9STRA</name>
<organism evidence="1 2">
    <name type="scientific">Triparma laevis f. inornata</name>
    <dbReference type="NCBI Taxonomy" id="1714386"/>
    <lineage>
        <taxon>Eukaryota</taxon>
        <taxon>Sar</taxon>
        <taxon>Stramenopiles</taxon>
        <taxon>Ochrophyta</taxon>
        <taxon>Bolidophyceae</taxon>
        <taxon>Parmales</taxon>
        <taxon>Triparmaceae</taxon>
        <taxon>Triparma</taxon>
    </lineage>
</organism>
<sequence>MDYSNTRTYDYTRSIARQQDGDSAKGACANFFIEVVNQTPYDDALALMLELVDPGYETVATLGENDIIGLSMEADGEGKLPDLSDIEGTRRYRVEVCPSGGDDRVFDARNTEMSTGSIVDASGAAMSGYVYCNLAIRVSSRCEREYTNDWTKGDLKTSGQTMCDAWDPMIRQFGVSGTQCYEDILPEIFDGSDTLTKITDAEGKPTTPIQFTAENQLQRELLIPCLSFDRDTDLCASNTICTGQ</sequence>